<gene>
    <name evidence="1" type="ORF">LXM24_19580</name>
</gene>
<proteinExistence type="predicted"/>
<dbReference type="Proteomes" id="UP001139700">
    <property type="component" value="Unassembled WGS sequence"/>
</dbReference>
<sequence length="234" mass="26378">MKVFYVFVIMAAALGTVDVYGQTQSQASAVIDVGTGFSDDNSWAPSVLYYEQVSMNRVPWFRFGLGIRAWGYYASRTNLYTKTDSPQDYLEYNKVSANGLSFVVGANLRFWKIDLGINTDLIGASFGSRRSGYYERNLTEPGTGSPNNGKWLKTSPVIFNAAPLFLENYNGQSEAYARIYFTKRIGLKIGYLYGHIAYRTRNANDSKVFLDNNQRRVSQNYGMPYAALSFPILH</sequence>
<organism evidence="1 2">
    <name type="scientific">Dyadobacter fanqingshengii</name>
    <dbReference type="NCBI Taxonomy" id="2906443"/>
    <lineage>
        <taxon>Bacteria</taxon>
        <taxon>Pseudomonadati</taxon>
        <taxon>Bacteroidota</taxon>
        <taxon>Cytophagia</taxon>
        <taxon>Cytophagales</taxon>
        <taxon>Spirosomataceae</taxon>
        <taxon>Dyadobacter</taxon>
    </lineage>
</organism>
<comment type="caution">
    <text evidence="1">The sequence shown here is derived from an EMBL/GenBank/DDBJ whole genome shotgun (WGS) entry which is preliminary data.</text>
</comment>
<reference evidence="1" key="1">
    <citation type="submission" date="2021-12" db="EMBL/GenBank/DDBJ databases">
        <title>Novel species in genus Dyadobacter.</title>
        <authorList>
            <person name="Ma C."/>
        </authorList>
    </citation>
    <scope>NUCLEOTIDE SEQUENCE</scope>
    <source>
        <strain evidence="1">CY399</strain>
    </source>
</reference>
<evidence type="ECO:0000313" key="1">
    <source>
        <dbReference type="EMBL" id="MCF0042313.1"/>
    </source>
</evidence>
<protein>
    <submittedName>
        <fullName evidence="1">Uncharacterized protein</fullName>
    </submittedName>
</protein>
<name>A0A9X1PEC1_9BACT</name>
<dbReference type="EMBL" id="JAJTTA010000003">
    <property type="protein sequence ID" value="MCF0042313.1"/>
    <property type="molecule type" value="Genomic_DNA"/>
</dbReference>
<keyword evidence="2" id="KW-1185">Reference proteome</keyword>
<evidence type="ECO:0000313" key="2">
    <source>
        <dbReference type="Proteomes" id="UP001139700"/>
    </source>
</evidence>
<dbReference type="RefSeq" id="WP_234615169.1">
    <property type="nucleotide sequence ID" value="NZ_CP098806.1"/>
</dbReference>
<accession>A0A9X1PEC1</accession>
<dbReference type="AlphaFoldDB" id="A0A9X1PEC1"/>